<gene>
    <name evidence="5" type="ORF">CBW24_05365</name>
</gene>
<dbReference type="KEGG" id="cmag:CBW24_05365"/>
<dbReference type="AlphaFoldDB" id="A0A291LXV0"/>
<evidence type="ECO:0000256" key="1">
    <source>
        <dbReference type="ARBA" id="ARBA00002550"/>
    </source>
</evidence>
<dbReference type="InterPro" id="IPR019734">
    <property type="entry name" value="TPR_rpt"/>
</dbReference>
<dbReference type="InterPro" id="IPR051722">
    <property type="entry name" value="Endocytosis_PI4K-reg_protein"/>
</dbReference>
<dbReference type="PROSITE" id="PS51257">
    <property type="entry name" value="PROKAR_LIPOPROTEIN"/>
    <property type="match status" value="1"/>
</dbReference>
<keyword evidence="3" id="KW-0802">TPR repeat</keyword>
<dbReference type="Gene3D" id="1.25.40.10">
    <property type="entry name" value="Tetratricopeptide repeat domain"/>
    <property type="match status" value="1"/>
</dbReference>
<dbReference type="SMART" id="SM00028">
    <property type="entry name" value="TPR"/>
    <property type="match status" value="2"/>
</dbReference>
<dbReference type="EMBL" id="CP021404">
    <property type="protein sequence ID" value="ATI41484.1"/>
    <property type="molecule type" value="Genomic_DNA"/>
</dbReference>
<dbReference type="PANTHER" id="PTHR23083:SF464">
    <property type="entry name" value="TETRATRICOPEPTIDE REPEAT DOMAIN 7, ISOFORM A"/>
    <property type="match status" value="1"/>
</dbReference>
<keyword evidence="6" id="KW-1185">Reference proteome</keyword>
<evidence type="ECO:0000256" key="2">
    <source>
        <dbReference type="ARBA" id="ARBA00038251"/>
    </source>
</evidence>
<evidence type="ECO:0000256" key="4">
    <source>
        <dbReference type="SAM" id="SignalP"/>
    </source>
</evidence>
<keyword evidence="4" id="KW-0732">Signal</keyword>
<dbReference type="PROSITE" id="PS50005">
    <property type="entry name" value="TPR"/>
    <property type="match status" value="1"/>
</dbReference>
<proteinExistence type="inferred from homology"/>
<dbReference type="PANTHER" id="PTHR23083">
    <property type="entry name" value="TETRATRICOPEPTIDE REPEAT PROTEIN, TPR"/>
    <property type="match status" value="1"/>
</dbReference>
<dbReference type="RefSeq" id="WP_088662132.1">
    <property type="nucleotide sequence ID" value="NZ_CP021404.1"/>
</dbReference>
<accession>A0A291LXV0</accession>
<dbReference type="SUPFAM" id="SSF48452">
    <property type="entry name" value="TPR-like"/>
    <property type="match status" value="1"/>
</dbReference>
<dbReference type="InterPro" id="IPR011990">
    <property type="entry name" value="TPR-like_helical_dom_sf"/>
</dbReference>
<name>A0A291LXV0_9RHOB</name>
<feature type="repeat" description="TPR" evidence="3">
    <location>
        <begin position="106"/>
        <end position="139"/>
    </location>
</feature>
<feature type="chain" id="PRO_5013353213" evidence="4">
    <location>
        <begin position="20"/>
        <end position="184"/>
    </location>
</feature>
<organism evidence="5 6">
    <name type="scientific">Pacificitalea manganoxidans</name>
    <dbReference type="NCBI Taxonomy" id="1411902"/>
    <lineage>
        <taxon>Bacteria</taxon>
        <taxon>Pseudomonadati</taxon>
        <taxon>Pseudomonadota</taxon>
        <taxon>Alphaproteobacteria</taxon>
        <taxon>Rhodobacterales</taxon>
        <taxon>Paracoccaceae</taxon>
        <taxon>Pacificitalea</taxon>
    </lineage>
</organism>
<evidence type="ECO:0000256" key="3">
    <source>
        <dbReference type="PROSITE-ProRule" id="PRU00339"/>
    </source>
</evidence>
<dbReference type="OrthoDB" id="495305at2"/>
<protein>
    <submittedName>
        <fullName evidence="5">Tetratricopeptide repeat protein</fullName>
    </submittedName>
</protein>
<reference evidence="5 6" key="1">
    <citation type="submission" date="2017-05" db="EMBL/GenBank/DDBJ databases">
        <title>Comparative genomic and metabolic analysis of manganese-oxidizing mechanisms in Celeribater manganoxidans DY25T: its adaption to the environment of polymetallic nodule.</title>
        <authorList>
            <person name="Wang X."/>
        </authorList>
    </citation>
    <scope>NUCLEOTIDE SEQUENCE [LARGE SCALE GENOMIC DNA]</scope>
    <source>
        <strain evidence="5 6">DY25</strain>
    </source>
</reference>
<dbReference type="Pfam" id="PF13432">
    <property type="entry name" value="TPR_16"/>
    <property type="match status" value="1"/>
</dbReference>
<dbReference type="Proteomes" id="UP000219050">
    <property type="component" value="Chromosome"/>
</dbReference>
<evidence type="ECO:0000313" key="6">
    <source>
        <dbReference type="Proteomes" id="UP000219050"/>
    </source>
</evidence>
<comment type="similarity">
    <text evidence="2">Belongs to the YPP1 family.</text>
</comment>
<feature type="signal peptide" evidence="4">
    <location>
        <begin position="1"/>
        <end position="19"/>
    </location>
</feature>
<evidence type="ECO:0000313" key="5">
    <source>
        <dbReference type="EMBL" id="ATI41484.1"/>
    </source>
</evidence>
<sequence length="184" mass="19769">MTARTALLLPLLVGLAACAGDGTLKPLSSAETKTDDAALDGLETGHRLMETGEYEQALKAYLLAASERGIDVDVLSALGSANLRLGRLGQAEDLLRRAIREDETFAPAWNNLGVVLMEQGETGEARRVFQTAFALDSGESAEIRDNLKLAIAKTEITDYTGANETSNFELVRRGRGVYQLLSTP</sequence>
<comment type="function">
    <text evidence="1">Involved in endocytosis.</text>
</comment>